<proteinExistence type="predicted"/>
<dbReference type="AlphaFoldDB" id="A0AA88GU49"/>
<dbReference type="InterPro" id="IPR006652">
    <property type="entry name" value="Kelch_1"/>
</dbReference>
<evidence type="ECO:0000313" key="4">
    <source>
        <dbReference type="Proteomes" id="UP000816034"/>
    </source>
</evidence>
<sequence>MVHKAIVTEQKWYKESPIGGPCGRYGHRCVVYEDTMYLNGGYNGKERMKDTFAFNLEKRVWREIENKGEVPSERDCHSAVLYKHYMVIFGGGDGFNWLNDMYMFDIKTETWKKVDPKGQVPSGRAGHSANVYKDKMFVFGGWNGRRTLNCLYCFDFITGYWTRVETQGLPPQSRDSHTCNLVGDKLIVIGGGDGKQRLNDLHEYDIPTNRWRKLSYIGEVNAGRAGHVSVVFDQKIYIFAGGDGSNWLTDVYECDTTCMKWTLIETIGGCNEANTAPGCYGLSAVLYKTSMVIFGGGDGKSWHNKIYEFKLGDERRKRETKKNLFHECLNNNLTDIGFVFGDEIPSNMYASMLCKKLEEASPEFKQPKKALKEPSVSSLLSTSTVSRGSMDLNSINFRDFLDFEEALHNSMMDESDL</sequence>
<evidence type="ECO:0000313" key="3">
    <source>
        <dbReference type="EMBL" id="KAG2388456.1"/>
    </source>
</evidence>
<dbReference type="InterPro" id="IPR015915">
    <property type="entry name" value="Kelch-typ_b-propeller"/>
</dbReference>
<protein>
    <submittedName>
        <fullName evidence="3">Uncharacterized protein</fullName>
    </submittedName>
</protein>
<dbReference type="SUPFAM" id="SSF117281">
    <property type="entry name" value="Kelch motif"/>
    <property type="match status" value="1"/>
</dbReference>
<gene>
    <name evidence="3" type="ORF">C9374_000620</name>
</gene>
<dbReference type="GeneID" id="68093082"/>
<accession>A0AA88GU49</accession>
<keyword evidence="4" id="KW-1185">Reference proteome</keyword>
<keyword evidence="2" id="KW-0677">Repeat</keyword>
<dbReference type="Pfam" id="PF24681">
    <property type="entry name" value="Kelch_KLHDC2_KLHL20_DRC7"/>
    <property type="match status" value="1"/>
</dbReference>
<organism evidence="3 4">
    <name type="scientific">Naegleria lovaniensis</name>
    <name type="common">Amoeba</name>
    <dbReference type="NCBI Taxonomy" id="51637"/>
    <lineage>
        <taxon>Eukaryota</taxon>
        <taxon>Discoba</taxon>
        <taxon>Heterolobosea</taxon>
        <taxon>Tetramitia</taxon>
        <taxon>Eutetramitia</taxon>
        <taxon>Vahlkampfiidae</taxon>
        <taxon>Naegleria</taxon>
    </lineage>
</organism>
<reference evidence="3 4" key="1">
    <citation type="journal article" date="2018" name="BMC Genomics">
        <title>The genome of Naegleria lovaniensis, the basis for a comparative approach to unravel pathogenicity factors of the human pathogenic amoeba N. fowleri.</title>
        <authorList>
            <person name="Liechti N."/>
            <person name="Schurch N."/>
            <person name="Bruggmann R."/>
            <person name="Wittwer M."/>
        </authorList>
    </citation>
    <scope>NUCLEOTIDE SEQUENCE [LARGE SCALE GENOMIC DNA]</scope>
    <source>
        <strain evidence="3 4">ATCC 30569</strain>
    </source>
</reference>
<dbReference type="Gene3D" id="2.120.10.80">
    <property type="entry name" value="Kelch-type beta propeller"/>
    <property type="match status" value="2"/>
</dbReference>
<name>A0AA88GU49_NAELO</name>
<dbReference type="EMBL" id="PYSW02000010">
    <property type="protein sequence ID" value="KAG2388456.1"/>
    <property type="molecule type" value="Genomic_DNA"/>
</dbReference>
<dbReference type="Pfam" id="PF01344">
    <property type="entry name" value="Kelch_1"/>
    <property type="match status" value="1"/>
</dbReference>
<evidence type="ECO:0000256" key="1">
    <source>
        <dbReference type="ARBA" id="ARBA00022441"/>
    </source>
</evidence>
<dbReference type="PANTHER" id="PTHR46376">
    <property type="entry name" value="LEUCINE-ZIPPER-LIKE TRANSCRIPTIONAL REGULATOR 1"/>
    <property type="match status" value="1"/>
</dbReference>
<dbReference type="RefSeq" id="XP_044552448.1">
    <property type="nucleotide sequence ID" value="XM_044696034.1"/>
</dbReference>
<dbReference type="Proteomes" id="UP000816034">
    <property type="component" value="Unassembled WGS sequence"/>
</dbReference>
<dbReference type="InterPro" id="IPR051568">
    <property type="entry name" value="LZTR1/Attractin"/>
</dbReference>
<keyword evidence="1" id="KW-0880">Kelch repeat</keyword>
<dbReference type="SMART" id="SM00612">
    <property type="entry name" value="Kelch"/>
    <property type="match status" value="2"/>
</dbReference>
<dbReference type="PANTHER" id="PTHR46376:SF1">
    <property type="entry name" value="LEUCINE-ZIPPER-LIKE TRANSCRIPTIONAL REGULATOR 1"/>
    <property type="match status" value="1"/>
</dbReference>
<evidence type="ECO:0000256" key="2">
    <source>
        <dbReference type="ARBA" id="ARBA00022737"/>
    </source>
</evidence>
<comment type="caution">
    <text evidence="3">The sequence shown here is derived from an EMBL/GenBank/DDBJ whole genome shotgun (WGS) entry which is preliminary data.</text>
</comment>
<dbReference type="GO" id="GO:0005794">
    <property type="term" value="C:Golgi apparatus"/>
    <property type="evidence" value="ECO:0007669"/>
    <property type="project" value="TreeGrafter"/>
</dbReference>